<dbReference type="STRING" id="443156.SAMN04489867_3501"/>
<reference evidence="2" key="1">
    <citation type="submission" date="2016-10" db="EMBL/GenBank/DDBJ databases">
        <authorList>
            <person name="Varghese N."/>
            <person name="Submissions S."/>
        </authorList>
    </citation>
    <scope>NUCLEOTIDE SEQUENCE [LARGE SCALE GENOMIC DNA]</scope>
    <source>
        <strain evidence="2">DSM 22329</strain>
    </source>
</reference>
<dbReference type="EMBL" id="LT629711">
    <property type="protein sequence ID" value="SDP69573.1"/>
    <property type="molecule type" value="Genomic_DNA"/>
</dbReference>
<dbReference type="OrthoDB" id="3209715at2"/>
<dbReference type="AlphaFoldDB" id="A0A1H0UTV3"/>
<dbReference type="Proteomes" id="UP000199077">
    <property type="component" value="Chromosome I"/>
</dbReference>
<dbReference type="RefSeq" id="WP_091788398.1">
    <property type="nucleotide sequence ID" value="NZ_LT629711.1"/>
</dbReference>
<evidence type="ECO:0008006" key="3">
    <source>
        <dbReference type="Google" id="ProtNLM"/>
    </source>
</evidence>
<name>A0A1H0UTV3_9MICO</name>
<gene>
    <name evidence="1" type="ORF">SAMN04489867_3501</name>
</gene>
<organism evidence="1 2">
    <name type="scientific">Pedococcus dokdonensis</name>
    <dbReference type="NCBI Taxonomy" id="443156"/>
    <lineage>
        <taxon>Bacteria</taxon>
        <taxon>Bacillati</taxon>
        <taxon>Actinomycetota</taxon>
        <taxon>Actinomycetes</taxon>
        <taxon>Micrococcales</taxon>
        <taxon>Intrasporangiaceae</taxon>
        <taxon>Pedococcus</taxon>
    </lineage>
</organism>
<protein>
    <recommendedName>
        <fullName evidence="3">DUF559 domain-containing protein</fullName>
    </recommendedName>
</protein>
<proteinExistence type="predicted"/>
<evidence type="ECO:0000313" key="2">
    <source>
        <dbReference type="Proteomes" id="UP000199077"/>
    </source>
</evidence>
<evidence type="ECO:0000313" key="1">
    <source>
        <dbReference type="EMBL" id="SDP69573.1"/>
    </source>
</evidence>
<sequence length="300" mass="33879">MSRDWRGLAAAQDGILARRQLRELGISRHRVASQVMAGRWVELTPRVVATVTGTLTWEQRAWAGVLHAGGTALVGGLTATEKHGLSGWHRDEITIVVDDELSFEPVDGVRFFRTRRDLARMRQVRGGLPLCRVEPAALLWAAHERSARSGQGLLAAVVQQRLTTASDLLDELERQRPLRRARMFRTALEDIRGGAQSMAELDVGRMCRRAGLPLPRRQVKRRDSVGRSRYTDCEWPLPDGRVLVLEVDGGFHMDVEHWEDDLARQRRLASADRVVVRCTARELRDEPQTVVRDLRALGLR</sequence>
<accession>A0A1H0UTV3</accession>
<keyword evidence="2" id="KW-1185">Reference proteome</keyword>